<dbReference type="EC" id="3.2.2.-" evidence="11"/>
<dbReference type="CDD" id="cd00056">
    <property type="entry name" value="ENDO3c"/>
    <property type="match status" value="1"/>
</dbReference>
<evidence type="ECO:0000256" key="9">
    <source>
        <dbReference type="ARBA" id="ARBA00023295"/>
    </source>
</evidence>
<evidence type="ECO:0000256" key="8">
    <source>
        <dbReference type="ARBA" id="ARBA00023204"/>
    </source>
</evidence>
<dbReference type="InterPro" id="IPR023170">
    <property type="entry name" value="HhH_base_excis_C"/>
</dbReference>
<dbReference type="GO" id="GO:0000701">
    <property type="term" value="F:purine-specific mismatch base pair DNA N-glycosylase activity"/>
    <property type="evidence" value="ECO:0007669"/>
    <property type="project" value="TreeGrafter"/>
</dbReference>
<sequence length="218" mass="25675">MSNYNKIPEVTEIILKWYSKNSREFPWRYTSDPYKVFVSEILLQRTLAAKVIPTFLKIIKKYPSVNELAKSDINELKKYFEDIGLFYRAELLKNISKQISIEFNGKIPEKREDLRKIKGIGDYICNSILCFGYGKRYQIVDTNVVRLYSRLFSFVSTKKDIERDPKLWELAELVLPEKNYVNYNYAILDFAALICKSKHPQCSECPLNKYCGYLNKIT</sequence>
<dbReference type="Gene3D" id="1.10.1670.10">
    <property type="entry name" value="Helix-hairpin-Helix base-excision DNA repair enzymes (C-terminal)"/>
    <property type="match status" value="1"/>
</dbReference>
<evidence type="ECO:0000259" key="10">
    <source>
        <dbReference type="SMART" id="SM00478"/>
    </source>
</evidence>
<evidence type="ECO:0000256" key="2">
    <source>
        <dbReference type="ARBA" id="ARBA00008343"/>
    </source>
</evidence>
<reference evidence="11 12" key="1">
    <citation type="submission" date="2020-07" db="EMBL/GenBank/DDBJ databases">
        <title>Genomic Encyclopedia of Type Strains, Phase IV (KMG-V): Genome sequencing to study the core and pangenomes of soil and plant-associated prokaryotes.</title>
        <authorList>
            <person name="Whitman W."/>
        </authorList>
    </citation>
    <scope>NUCLEOTIDE SEQUENCE [LARGE SCALE GENOMIC DNA]</scope>
    <source>
        <strain evidence="11 12">A4</strain>
    </source>
</reference>
<dbReference type="GO" id="GO:0035485">
    <property type="term" value="F:adenine/guanine mispair binding"/>
    <property type="evidence" value="ECO:0007669"/>
    <property type="project" value="TreeGrafter"/>
</dbReference>
<dbReference type="EMBL" id="JACDUI010000002">
    <property type="protein sequence ID" value="MBA2840872.1"/>
    <property type="molecule type" value="Genomic_DNA"/>
</dbReference>
<evidence type="ECO:0000313" key="11">
    <source>
        <dbReference type="EMBL" id="MBA2840872.1"/>
    </source>
</evidence>
<dbReference type="Gene3D" id="1.10.340.30">
    <property type="entry name" value="Hypothetical protein, domain 2"/>
    <property type="match status" value="1"/>
</dbReference>
<comment type="cofactor">
    <cofactor evidence="1">
        <name>[4Fe-4S] cluster</name>
        <dbReference type="ChEBI" id="CHEBI:49883"/>
    </cofactor>
</comment>
<dbReference type="GO" id="GO:0006284">
    <property type="term" value="P:base-excision repair"/>
    <property type="evidence" value="ECO:0007669"/>
    <property type="project" value="InterPro"/>
</dbReference>
<dbReference type="RefSeq" id="WP_181488678.1">
    <property type="nucleotide sequence ID" value="NZ_JACDUI010000002.1"/>
</dbReference>
<accession>A0A7J9NPE9</accession>
<keyword evidence="6" id="KW-0408">Iron</keyword>
<evidence type="ECO:0000256" key="4">
    <source>
        <dbReference type="ARBA" id="ARBA00022763"/>
    </source>
</evidence>
<comment type="caution">
    <text evidence="11">The sequence shown here is derived from an EMBL/GenBank/DDBJ whole genome shotgun (WGS) entry which is preliminary data.</text>
</comment>
<dbReference type="InterPro" id="IPR003651">
    <property type="entry name" value="Endonuclease3_FeS-loop_motif"/>
</dbReference>
<dbReference type="GO" id="GO:0006298">
    <property type="term" value="P:mismatch repair"/>
    <property type="evidence" value="ECO:0007669"/>
    <property type="project" value="TreeGrafter"/>
</dbReference>
<name>A0A7J9NPE9_METMI</name>
<evidence type="ECO:0000256" key="3">
    <source>
        <dbReference type="ARBA" id="ARBA00022723"/>
    </source>
</evidence>
<keyword evidence="3" id="KW-0479">Metal-binding</keyword>
<feature type="domain" description="HhH-GPD" evidence="10">
    <location>
        <begin position="42"/>
        <end position="193"/>
    </location>
</feature>
<dbReference type="Pfam" id="PF00730">
    <property type="entry name" value="HhH-GPD"/>
    <property type="match status" value="1"/>
</dbReference>
<dbReference type="PANTHER" id="PTHR42944">
    <property type="entry name" value="ADENINE DNA GLYCOSYLASE"/>
    <property type="match status" value="1"/>
</dbReference>
<evidence type="ECO:0000256" key="6">
    <source>
        <dbReference type="ARBA" id="ARBA00023004"/>
    </source>
</evidence>
<evidence type="ECO:0000256" key="1">
    <source>
        <dbReference type="ARBA" id="ARBA00001966"/>
    </source>
</evidence>
<keyword evidence="9 11" id="KW-0326">Glycosidase</keyword>
<dbReference type="SUPFAM" id="SSF48150">
    <property type="entry name" value="DNA-glycosylase"/>
    <property type="match status" value="1"/>
</dbReference>
<dbReference type="PANTHER" id="PTHR42944:SF1">
    <property type="entry name" value="ADENINE DNA GLYCOSYLASE"/>
    <property type="match status" value="1"/>
</dbReference>
<dbReference type="AlphaFoldDB" id="A0A7J9NPE9"/>
<dbReference type="SMART" id="SM00525">
    <property type="entry name" value="FES"/>
    <property type="match status" value="1"/>
</dbReference>
<gene>
    <name evidence="11" type="ORF">HNP87_001404</name>
</gene>
<protein>
    <submittedName>
        <fullName evidence="11">A/G-specific adenine glycosylase</fullName>
        <ecNumber evidence="11">3.2.2.-</ecNumber>
    </submittedName>
</protein>
<dbReference type="GO" id="GO:0034039">
    <property type="term" value="F:8-oxo-7,8-dihydroguanine DNA N-glycosylase activity"/>
    <property type="evidence" value="ECO:0007669"/>
    <property type="project" value="TreeGrafter"/>
</dbReference>
<proteinExistence type="inferred from homology"/>
<keyword evidence="4" id="KW-0227">DNA damage</keyword>
<dbReference type="GO" id="GO:0046872">
    <property type="term" value="F:metal ion binding"/>
    <property type="evidence" value="ECO:0007669"/>
    <property type="project" value="UniProtKB-KW"/>
</dbReference>
<keyword evidence="5 11" id="KW-0378">Hydrolase</keyword>
<dbReference type="SMART" id="SM00478">
    <property type="entry name" value="ENDO3c"/>
    <property type="match status" value="1"/>
</dbReference>
<dbReference type="GO" id="GO:0051539">
    <property type="term" value="F:4 iron, 4 sulfur cluster binding"/>
    <property type="evidence" value="ECO:0007669"/>
    <property type="project" value="InterPro"/>
</dbReference>
<dbReference type="InterPro" id="IPR011257">
    <property type="entry name" value="DNA_glycosylase"/>
</dbReference>
<evidence type="ECO:0000313" key="12">
    <source>
        <dbReference type="Proteomes" id="UP000563838"/>
    </source>
</evidence>
<dbReference type="InterPro" id="IPR044298">
    <property type="entry name" value="MIG/MutY"/>
</dbReference>
<dbReference type="InterPro" id="IPR003265">
    <property type="entry name" value="HhH-GPD_domain"/>
</dbReference>
<evidence type="ECO:0000256" key="5">
    <source>
        <dbReference type="ARBA" id="ARBA00022801"/>
    </source>
</evidence>
<keyword evidence="8" id="KW-0234">DNA repair</keyword>
<dbReference type="PIRSF" id="PIRSF001435">
    <property type="entry name" value="Nth"/>
    <property type="match status" value="1"/>
</dbReference>
<dbReference type="Proteomes" id="UP000563838">
    <property type="component" value="Unassembled WGS sequence"/>
</dbReference>
<organism evidence="11 12">
    <name type="scientific">Methanococcus maripaludis</name>
    <name type="common">Methanococcus deltae</name>
    <dbReference type="NCBI Taxonomy" id="39152"/>
    <lineage>
        <taxon>Archaea</taxon>
        <taxon>Methanobacteriati</taxon>
        <taxon>Methanobacteriota</taxon>
        <taxon>Methanomada group</taxon>
        <taxon>Methanococci</taxon>
        <taxon>Methanococcales</taxon>
        <taxon>Methanococcaceae</taxon>
        <taxon>Methanococcus</taxon>
    </lineage>
</organism>
<dbReference type="GO" id="GO:0032357">
    <property type="term" value="F:oxidized purine DNA binding"/>
    <property type="evidence" value="ECO:0007669"/>
    <property type="project" value="TreeGrafter"/>
</dbReference>
<keyword evidence="7" id="KW-0411">Iron-sulfur</keyword>
<evidence type="ECO:0000256" key="7">
    <source>
        <dbReference type="ARBA" id="ARBA00023014"/>
    </source>
</evidence>
<comment type="similarity">
    <text evidence="2">Belongs to the Nth/MutY family.</text>
</comment>